<dbReference type="NCBIfam" id="TIGR04057">
    <property type="entry name" value="SusC_RagA_signa"/>
    <property type="match status" value="1"/>
</dbReference>
<dbReference type="PROSITE" id="PS52016">
    <property type="entry name" value="TONB_DEPENDENT_REC_3"/>
    <property type="match status" value="1"/>
</dbReference>
<feature type="domain" description="TonB-dependent receptor plug" evidence="10">
    <location>
        <begin position="113"/>
        <end position="217"/>
    </location>
</feature>
<evidence type="ECO:0000256" key="8">
    <source>
        <dbReference type="PROSITE-ProRule" id="PRU01360"/>
    </source>
</evidence>
<evidence type="ECO:0000313" key="11">
    <source>
        <dbReference type="EMBL" id="RAR72933.1"/>
    </source>
</evidence>
<dbReference type="Pfam" id="PF13715">
    <property type="entry name" value="CarbopepD_reg_2"/>
    <property type="match status" value="1"/>
</dbReference>
<dbReference type="AlphaFoldDB" id="A0A328YIQ2"/>
<evidence type="ECO:0000256" key="1">
    <source>
        <dbReference type="ARBA" id="ARBA00004571"/>
    </source>
</evidence>
<dbReference type="Gene3D" id="2.60.40.1120">
    <property type="entry name" value="Carboxypeptidase-like, regulatory domain"/>
    <property type="match status" value="1"/>
</dbReference>
<dbReference type="SUPFAM" id="SSF56935">
    <property type="entry name" value="Porins"/>
    <property type="match status" value="1"/>
</dbReference>
<comment type="caution">
    <text evidence="11">The sequence shown here is derived from an EMBL/GenBank/DDBJ whole genome shotgun (WGS) entry which is preliminary data.</text>
</comment>
<feature type="chain" id="PRO_5016338786" evidence="9">
    <location>
        <begin position="20"/>
        <end position="1015"/>
    </location>
</feature>
<dbReference type="InterPro" id="IPR036942">
    <property type="entry name" value="Beta-barrel_TonB_sf"/>
</dbReference>
<dbReference type="GO" id="GO:0015344">
    <property type="term" value="F:siderophore uptake transmembrane transporter activity"/>
    <property type="evidence" value="ECO:0007669"/>
    <property type="project" value="TreeGrafter"/>
</dbReference>
<dbReference type="Pfam" id="PF07715">
    <property type="entry name" value="Plug"/>
    <property type="match status" value="1"/>
</dbReference>
<keyword evidence="4 8" id="KW-0812">Transmembrane</keyword>
<comment type="subcellular location">
    <subcellularLocation>
        <location evidence="1 8">Cell outer membrane</location>
        <topology evidence="1 8">Multi-pass membrane protein</topology>
    </subcellularLocation>
</comment>
<dbReference type="InterPro" id="IPR037066">
    <property type="entry name" value="Plug_dom_sf"/>
</dbReference>
<dbReference type="InterPro" id="IPR012910">
    <property type="entry name" value="Plug_dom"/>
</dbReference>
<keyword evidence="2 8" id="KW-0813">Transport</keyword>
<keyword evidence="7 8" id="KW-0998">Cell outer membrane</keyword>
<gene>
    <name evidence="11" type="ORF">CLV55_104194</name>
</gene>
<name>A0A328YIQ2_9FLAO</name>
<organism evidence="11 12">
    <name type="scientific">Flavobacterium aciduliphilum</name>
    <dbReference type="NCBI Taxonomy" id="1101402"/>
    <lineage>
        <taxon>Bacteria</taxon>
        <taxon>Pseudomonadati</taxon>
        <taxon>Bacteroidota</taxon>
        <taxon>Flavobacteriia</taxon>
        <taxon>Flavobacteriales</taxon>
        <taxon>Flavobacteriaceae</taxon>
        <taxon>Flavobacterium</taxon>
    </lineage>
</organism>
<dbReference type="InterPro" id="IPR008969">
    <property type="entry name" value="CarboxyPept-like_regulatory"/>
</dbReference>
<evidence type="ECO:0000256" key="6">
    <source>
        <dbReference type="ARBA" id="ARBA00023136"/>
    </source>
</evidence>
<evidence type="ECO:0000256" key="3">
    <source>
        <dbReference type="ARBA" id="ARBA00022452"/>
    </source>
</evidence>
<dbReference type="PANTHER" id="PTHR30069">
    <property type="entry name" value="TONB-DEPENDENT OUTER MEMBRANE RECEPTOR"/>
    <property type="match status" value="1"/>
</dbReference>
<keyword evidence="6 8" id="KW-0472">Membrane</keyword>
<feature type="signal peptide" evidence="9">
    <location>
        <begin position="1"/>
        <end position="19"/>
    </location>
</feature>
<dbReference type="RefSeq" id="WP_112112917.1">
    <property type="nucleotide sequence ID" value="NZ_QLSZ01000004.1"/>
</dbReference>
<evidence type="ECO:0000256" key="4">
    <source>
        <dbReference type="ARBA" id="ARBA00022692"/>
    </source>
</evidence>
<dbReference type="InterPro" id="IPR039426">
    <property type="entry name" value="TonB-dep_rcpt-like"/>
</dbReference>
<protein>
    <submittedName>
        <fullName evidence="11">TonB-linked SusC/RagA family outer membrane protein</fullName>
    </submittedName>
</protein>
<dbReference type="InterPro" id="IPR023996">
    <property type="entry name" value="TonB-dep_OMP_SusC/RagA"/>
</dbReference>
<dbReference type="PANTHER" id="PTHR30069:SF29">
    <property type="entry name" value="HEMOGLOBIN AND HEMOGLOBIN-HAPTOGLOBIN-BINDING PROTEIN 1-RELATED"/>
    <property type="match status" value="1"/>
</dbReference>
<evidence type="ECO:0000259" key="10">
    <source>
        <dbReference type="Pfam" id="PF07715"/>
    </source>
</evidence>
<evidence type="ECO:0000256" key="2">
    <source>
        <dbReference type="ARBA" id="ARBA00022448"/>
    </source>
</evidence>
<accession>A0A328YIQ2</accession>
<keyword evidence="3 8" id="KW-1134">Transmembrane beta strand</keyword>
<dbReference type="Gene3D" id="2.40.170.20">
    <property type="entry name" value="TonB-dependent receptor, beta-barrel domain"/>
    <property type="match status" value="1"/>
</dbReference>
<keyword evidence="5 9" id="KW-0732">Signal</keyword>
<dbReference type="OrthoDB" id="9768177at2"/>
<sequence length="1015" mass="111488">MKCKLFFLLTFLLSISTYSQEFEISGKVSDAISGLPISGVNIVVKSSKISSQTDLDGNFKITKIPKGSKVIFSYIGYANFELIVNQSQNIIVNLKEDKNTLDEVVIVGYTSKKKKDVTGSVSVISTKTIEDLHPIVTAQALQGTVAGVVVNSGSGAPGSGFSINIRGVSSNTNNQPYYLIDGYEGDISLINPSDIETITVLKDAQASVYGSKGANGVVLVTTKLGKRNTKPKVSFNTYIGNQQTSKKLNLLNATEYAMLLNESYANNGQSIPYPNVTGLGKGTNWQDEVFKKAPILSKDISISGGSENIIYSFSASNINQEGIVGLSKSGFDRSNARLSLGVDFSKKINFSTTLNYMDYNRKSLNENGIGSVLFNAINTPSTISLYDANGNYSLVPDTPGYGNEVINPLAQIENTYNSYNQKKIFGNFVMQYKPCKSFKVTTRYGFNSGNDVGKSFSKEIYYGQSKVFNVNRSSVSQNATRFSDFTFDMFGEYENTFYDKHKVKVTIGGTLNESKGEGLYATGYDVPNNSWDFADIALTNGIPPEGVITNGSYKSTPYKRPSLFTTIDYDYKGKYLLTFIGRRDQSSRFSSKYSVAYFKSILLGWVLSNEDFFNKDLPINFLKLKASYGTLGNDVAPANAYRGLLTGEATYVFDNTLVNGIAAGQITNKVLKWETDTKLDFGLESKWFKNKFELTADYFNDTRSDLIISGVPISGINGGYAPGSGAPSVNAGTVRNTGFELSINYKNNVNKFKYELGFNITTINNKVLKVNNSTGFIESGSFGIGQLAPTRMEEGQPMGVFYGLKTDGIFQNQAEIDAAPVQNFGTPTVPGDIRYKDINGDGVVDIKDRTYIGKPIADYTLGFNVNLKYKGFDLVAYAYASVGNDLIRNYERTESKLNRLNYVLDRWTGEGTSNTVPRVSTGPSSNNLFSDYFVEDASFIRIQNLQLGYSLPSKLIEKAHISKFRFYGSVNNLLTFTKYRGYDPSANSGNPVSGGIDYGYYPAPKIYSLGLNVNF</sequence>
<dbReference type="GO" id="GO:0009279">
    <property type="term" value="C:cell outer membrane"/>
    <property type="evidence" value="ECO:0007669"/>
    <property type="project" value="UniProtKB-SubCell"/>
</dbReference>
<evidence type="ECO:0000256" key="7">
    <source>
        <dbReference type="ARBA" id="ARBA00023237"/>
    </source>
</evidence>
<evidence type="ECO:0000256" key="5">
    <source>
        <dbReference type="ARBA" id="ARBA00022729"/>
    </source>
</evidence>
<dbReference type="InterPro" id="IPR023997">
    <property type="entry name" value="TonB-dep_OMP_SusC/RagA_CS"/>
</dbReference>
<comment type="similarity">
    <text evidence="8">Belongs to the TonB-dependent receptor family.</text>
</comment>
<dbReference type="NCBIfam" id="TIGR04056">
    <property type="entry name" value="OMP_RagA_SusC"/>
    <property type="match status" value="1"/>
</dbReference>
<reference evidence="11 12" key="1">
    <citation type="submission" date="2018-06" db="EMBL/GenBank/DDBJ databases">
        <title>Genomic Encyclopedia of Archaeal and Bacterial Type Strains, Phase II (KMG-II): from individual species to whole genera.</title>
        <authorList>
            <person name="Goeker M."/>
        </authorList>
    </citation>
    <scope>NUCLEOTIDE SEQUENCE [LARGE SCALE GENOMIC DNA]</scope>
    <source>
        <strain evidence="11 12">DSM 25663</strain>
    </source>
</reference>
<proteinExistence type="inferred from homology"/>
<evidence type="ECO:0000256" key="9">
    <source>
        <dbReference type="SAM" id="SignalP"/>
    </source>
</evidence>
<dbReference type="Proteomes" id="UP000248840">
    <property type="component" value="Unassembled WGS sequence"/>
</dbReference>
<dbReference type="SUPFAM" id="SSF49464">
    <property type="entry name" value="Carboxypeptidase regulatory domain-like"/>
    <property type="match status" value="1"/>
</dbReference>
<dbReference type="Gene3D" id="2.170.130.10">
    <property type="entry name" value="TonB-dependent receptor, plug domain"/>
    <property type="match status" value="1"/>
</dbReference>
<dbReference type="GO" id="GO:0044718">
    <property type="term" value="P:siderophore transmembrane transport"/>
    <property type="evidence" value="ECO:0007669"/>
    <property type="project" value="TreeGrafter"/>
</dbReference>
<dbReference type="EMBL" id="QLSZ01000004">
    <property type="protein sequence ID" value="RAR72933.1"/>
    <property type="molecule type" value="Genomic_DNA"/>
</dbReference>
<evidence type="ECO:0000313" key="12">
    <source>
        <dbReference type="Proteomes" id="UP000248840"/>
    </source>
</evidence>
<keyword evidence="12" id="KW-1185">Reference proteome</keyword>